<accession>A0AAN5NCC9</accession>
<name>A0AAN5NCC9_CLOPF</name>
<dbReference type="RefSeq" id="WP_110035237.1">
    <property type="nucleotide sequence ID" value="NZ_PJTE01000014.1"/>
</dbReference>
<dbReference type="EMBL" id="DACTBT010000047">
    <property type="protein sequence ID" value="HAT4299827.1"/>
    <property type="molecule type" value="Genomic_DNA"/>
</dbReference>
<proteinExistence type="predicted"/>
<dbReference type="Proteomes" id="UP000855421">
    <property type="component" value="Unassembled WGS sequence"/>
</dbReference>
<sequence length="66" mass="7808">MFVLRDECDYYMGKTYQYQGEIYPSFSNNLEDAKVYKSKKVAINSCNRLNEKISNGQFYKVFEIKG</sequence>
<evidence type="ECO:0000313" key="2">
    <source>
        <dbReference type="Proteomes" id="UP000855421"/>
    </source>
</evidence>
<reference evidence="1" key="1">
    <citation type="journal article" date="2018" name="Genome Biol.">
        <title>SKESA: strategic k-mer extension for scrupulous assemblies.</title>
        <authorList>
            <person name="Souvorov A."/>
            <person name="Agarwala R."/>
            <person name="Lipman D.J."/>
        </authorList>
    </citation>
    <scope>NUCLEOTIDE SEQUENCE</scope>
    <source>
        <strain evidence="1">C25</strain>
    </source>
</reference>
<comment type="caution">
    <text evidence="1">The sequence shown here is derived from an EMBL/GenBank/DDBJ whole genome shotgun (WGS) entry which is preliminary data.</text>
</comment>
<dbReference type="AlphaFoldDB" id="A0AAN5NCC9"/>
<reference evidence="1" key="2">
    <citation type="submission" date="2020-07" db="EMBL/GenBank/DDBJ databases">
        <authorList>
            <consortium name="NCBI Pathogen Detection Project"/>
        </authorList>
    </citation>
    <scope>NUCLEOTIDE SEQUENCE</scope>
    <source>
        <strain evidence="1">C25</strain>
    </source>
</reference>
<gene>
    <name evidence="1" type="ORF">I9063_003251</name>
</gene>
<protein>
    <submittedName>
        <fullName evidence="1">Uncharacterized protein</fullName>
    </submittedName>
</protein>
<evidence type="ECO:0000313" key="1">
    <source>
        <dbReference type="EMBL" id="HAT4299827.1"/>
    </source>
</evidence>
<organism evidence="1 2">
    <name type="scientific">Clostridium perfringens</name>
    <dbReference type="NCBI Taxonomy" id="1502"/>
    <lineage>
        <taxon>Bacteria</taxon>
        <taxon>Bacillati</taxon>
        <taxon>Bacillota</taxon>
        <taxon>Clostridia</taxon>
        <taxon>Eubacteriales</taxon>
        <taxon>Clostridiaceae</taxon>
        <taxon>Clostridium</taxon>
    </lineage>
</organism>